<dbReference type="PROSITE" id="PS01124">
    <property type="entry name" value="HTH_ARAC_FAMILY_2"/>
    <property type="match status" value="1"/>
</dbReference>
<gene>
    <name evidence="5" type="ORF">SAMN06264849_10850</name>
</gene>
<dbReference type="EMBL" id="FXTI01000008">
    <property type="protein sequence ID" value="SMO79755.1"/>
    <property type="molecule type" value="Genomic_DNA"/>
</dbReference>
<dbReference type="GO" id="GO:0043565">
    <property type="term" value="F:sequence-specific DNA binding"/>
    <property type="evidence" value="ECO:0007669"/>
    <property type="project" value="InterPro"/>
</dbReference>
<dbReference type="PROSITE" id="PS00041">
    <property type="entry name" value="HTH_ARAC_FAMILY_1"/>
    <property type="match status" value="1"/>
</dbReference>
<dbReference type="SUPFAM" id="SSF55136">
    <property type="entry name" value="Probable bacterial effector-binding domain"/>
    <property type="match status" value="1"/>
</dbReference>
<evidence type="ECO:0000259" key="4">
    <source>
        <dbReference type="PROSITE" id="PS01124"/>
    </source>
</evidence>
<dbReference type="AlphaFoldDB" id="A0A521E782"/>
<feature type="domain" description="HTH araC/xylS-type" evidence="4">
    <location>
        <begin position="8"/>
        <end position="106"/>
    </location>
</feature>
<dbReference type="RefSeq" id="WP_142506019.1">
    <property type="nucleotide sequence ID" value="NZ_FXTI01000008.1"/>
</dbReference>
<dbReference type="InterPro" id="IPR018060">
    <property type="entry name" value="HTH_AraC"/>
</dbReference>
<dbReference type="Pfam" id="PF12833">
    <property type="entry name" value="HTH_18"/>
    <property type="match status" value="1"/>
</dbReference>
<accession>A0A521E782</accession>
<dbReference type="InterPro" id="IPR020449">
    <property type="entry name" value="Tscrpt_reg_AraC-type_HTH"/>
</dbReference>
<sequence length="288" mass="33327">MGWVESLQRAINYMEDHLLDDLTMEQIAKEANLSIYHFQRIFTILTDVSVGEYIRRRRLTLAAQELSRTQCKVIDLAHKYGYDTPEAFTKAFRRQHGVTPSEARKHRGKLVSYNRLIIQVNLKGAKPMKYRIVEREGFQVVGIKRQFSMENEENLVGIPKFWDEVNGNGTDELLHQLNNGQIKGVLGICVADHENIQSTQKLDYWIATEYDGEPPDGLSKLEIPTSKWAVFEVVGPMPDAMQKAWKQIFSEWFPSSGYKHANTPELEVYTDEDPFKEDLYSEIWIPVK</sequence>
<dbReference type="InterPro" id="IPR018062">
    <property type="entry name" value="HTH_AraC-typ_CS"/>
</dbReference>
<dbReference type="Pfam" id="PF14526">
    <property type="entry name" value="Cass2"/>
    <property type="match status" value="1"/>
</dbReference>
<evidence type="ECO:0000313" key="5">
    <source>
        <dbReference type="EMBL" id="SMO79755.1"/>
    </source>
</evidence>
<keyword evidence="3" id="KW-0804">Transcription</keyword>
<dbReference type="PRINTS" id="PR00032">
    <property type="entry name" value="HTHARAC"/>
</dbReference>
<name>A0A521E782_9BACL</name>
<protein>
    <submittedName>
        <fullName evidence="5">Transcriptional regulator, AraC family</fullName>
    </submittedName>
</protein>
<dbReference type="PANTHER" id="PTHR47504:SF5">
    <property type="entry name" value="RIGHT ORIGIN-BINDING PROTEIN"/>
    <property type="match status" value="1"/>
</dbReference>
<dbReference type="InterPro" id="IPR050959">
    <property type="entry name" value="MarA-like"/>
</dbReference>
<dbReference type="InterPro" id="IPR010499">
    <property type="entry name" value="AraC_E-bd"/>
</dbReference>
<dbReference type="InterPro" id="IPR029441">
    <property type="entry name" value="Cass2"/>
</dbReference>
<keyword evidence="1" id="KW-0805">Transcription regulation</keyword>
<dbReference type="SMART" id="SM00342">
    <property type="entry name" value="HTH_ARAC"/>
    <property type="match status" value="1"/>
</dbReference>
<evidence type="ECO:0000256" key="3">
    <source>
        <dbReference type="ARBA" id="ARBA00023163"/>
    </source>
</evidence>
<dbReference type="PANTHER" id="PTHR47504">
    <property type="entry name" value="RIGHT ORIGIN-BINDING PROTEIN"/>
    <property type="match status" value="1"/>
</dbReference>
<dbReference type="SUPFAM" id="SSF46689">
    <property type="entry name" value="Homeodomain-like"/>
    <property type="match status" value="2"/>
</dbReference>
<dbReference type="InterPro" id="IPR009057">
    <property type="entry name" value="Homeodomain-like_sf"/>
</dbReference>
<evidence type="ECO:0000256" key="1">
    <source>
        <dbReference type="ARBA" id="ARBA00023015"/>
    </source>
</evidence>
<dbReference type="Gene3D" id="3.20.80.10">
    <property type="entry name" value="Regulatory factor, effector binding domain"/>
    <property type="match status" value="1"/>
</dbReference>
<dbReference type="SMART" id="SM00871">
    <property type="entry name" value="AraC_E_bind"/>
    <property type="match status" value="1"/>
</dbReference>
<evidence type="ECO:0000313" key="6">
    <source>
        <dbReference type="Proteomes" id="UP000315636"/>
    </source>
</evidence>
<reference evidence="5 6" key="1">
    <citation type="submission" date="2017-05" db="EMBL/GenBank/DDBJ databases">
        <authorList>
            <person name="Varghese N."/>
            <person name="Submissions S."/>
        </authorList>
    </citation>
    <scope>NUCLEOTIDE SEQUENCE [LARGE SCALE GENOMIC DNA]</scope>
    <source>
        <strain evidence="5 6">DSM 45474</strain>
    </source>
</reference>
<proteinExistence type="predicted"/>
<keyword evidence="2" id="KW-0238">DNA-binding</keyword>
<dbReference type="InterPro" id="IPR011256">
    <property type="entry name" value="Reg_factor_effector_dom_sf"/>
</dbReference>
<dbReference type="GO" id="GO:0003700">
    <property type="term" value="F:DNA-binding transcription factor activity"/>
    <property type="evidence" value="ECO:0007669"/>
    <property type="project" value="InterPro"/>
</dbReference>
<dbReference type="Gene3D" id="1.10.10.60">
    <property type="entry name" value="Homeodomain-like"/>
    <property type="match status" value="2"/>
</dbReference>
<organism evidence="5 6">
    <name type="scientific">Melghirimyces algeriensis</name>
    <dbReference type="NCBI Taxonomy" id="910412"/>
    <lineage>
        <taxon>Bacteria</taxon>
        <taxon>Bacillati</taxon>
        <taxon>Bacillota</taxon>
        <taxon>Bacilli</taxon>
        <taxon>Bacillales</taxon>
        <taxon>Thermoactinomycetaceae</taxon>
        <taxon>Melghirimyces</taxon>
    </lineage>
</organism>
<keyword evidence="6" id="KW-1185">Reference proteome</keyword>
<dbReference type="OrthoDB" id="9801123at2"/>
<evidence type="ECO:0000256" key="2">
    <source>
        <dbReference type="ARBA" id="ARBA00023125"/>
    </source>
</evidence>
<dbReference type="Proteomes" id="UP000315636">
    <property type="component" value="Unassembled WGS sequence"/>
</dbReference>